<keyword evidence="4 12" id="KW-0812">Transmembrane</keyword>
<dbReference type="EMBL" id="MF458996">
    <property type="protein sequence ID" value="AWL24894.1"/>
    <property type="molecule type" value="mRNA"/>
</dbReference>
<keyword evidence="5" id="KW-0276">Fatty acid metabolism</keyword>
<keyword evidence="11 12" id="KW-0275">Fatty acid biosynthesis</keyword>
<feature type="transmembrane region" description="Helical" evidence="13">
    <location>
        <begin position="242"/>
        <end position="263"/>
    </location>
</feature>
<evidence type="ECO:0000256" key="6">
    <source>
        <dbReference type="ARBA" id="ARBA00022989"/>
    </source>
</evidence>
<accession>A0A2U8LMV2</accession>
<dbReference type="PRINTS" id="PR00075">
    <property type="entry name" value="FACDDSATRASE"/>
</dbReference>
<evidence type="ECO:0000256" key="3">
    <source>
        <dbReference type="ARBA" id="ARBA00022516"/>
    </source>
</evidence>
<feature type="domain" description="Fatty acid desaturase" evidence="14">
    <location>
        <begin position="93"/>
        <end position="296"/>
    </location>
</feature>
<comment type="similarity">
    <text evidence="2 12">Belongs to the fatty acid desaturase type 1 family.</text>
</comment>
<evidence type="ECO:0000256" key="10">
    <source>
        <dbReference type="ARBA" id="ARBA00023136"/>
    </source>
</evidence>
<dbReference type="GO" id="GO:0006636">
    <property type="term" value="P:unsaturated fatty acid biosynthetic process"/>
    <property type="evidence" value="ECO:0007669"/>
    <property type="project" value="TreeGrafter"/>
</dbReference>
<comment type="subcellular location">
    <subcellularLocation>
        <location evidence="1">Membrane</location>
        <topology evidence="1">Multi-pass membrane protein</topology>
    </subcellularLocation>
</comment>
<feature type="transmembrane region" description="Helical" evidence="13">
    <location>
        <begin position="306"/>
        <end position="325"/>
    </location>
</feature>
<keyword evidence="8" id="KW-0408">Iron</keyword>
<comment type="cofactor">
    <cofactor evidence="12">
        <name>Fe(2+)</name>
        <dbReference type="ChEBI" id="CHEBI:29033"/>
    </cofactor>
</comment>
<reference evidence="15" key="1">
    <citation type="submission" date="2017-07" db="EMBL/GenBank/DDBJ databases">
        <authorList>
            <person name="Sun Z.S."/>
            <person name="Albrecht U."/>
            <person name="Echele G."/>
            <person name="Lee C.C."/>
        </authorList>
    </citation>
    <scope>NUCLEOTIDE SEQUENCE</scope>
</reference>
<keyword evidence="9" id="KW-0443">Lipid metabolism</keyword>
<dbReference type="GO" id="GO:0005506">
    <property type="term" value="F:iron ion binding"/>
    <property type="evidence" value="ECO:0007669"/>
    <property type="project" value="TreeGrafter"/>
</dbReference>
<dbReference type="Pfam" id="PF00487">
    <property type="entry name" value="FA_desaturase"/>
    <property type="match status" value="1"/>
</dbReference>
<proteinExistence type="evidence at transcript level"/>
<organism evidence="15">
    <name type="scientific">Coccinella septempunctata</name>
    <name type="common">Seven-spotted ladybird beetle</name>
    <dbReference type="NCBI Taxonomy" id="41139"/>
    <lineage>
        <taxon>Eukaryota</taxon>
        <taxon>Metazoa</taxon>
        <taxon>Ecdysozoa</taxon>
        <taxon>Arthropoda</taxon>
        <taxon>Hexapoda</taxon>
        <taxon>Insecta</taxon>
        <taxon>Pterygota</taxon>
        <taxon>Neoptera</taxon>
        <taxon>Endopterygota</taxon>
        <taxon>Coleoptera</taxon>
        <taxon>Polyphaga</taxon>
        <taxon>Cucujiformia</taxon>
        <taxon>Coccinelloidea</taxon>
        <taxon>Coccinellidae</taxon>
        <taxon>Coccinellinae</taxon>
        <taxon>Coccinellini</taxon>
        <taxon>Coccinella</taxon>
    </lineage>
</organism>
<dbReference type="AlphaFoldDB" id="A0A2U8LMV2"/>
<dbReference type="PANTHER" id="PTHR11351">
    <property type="entry name" value="ACYL-COA DESATURASE"/>
    <property type="match status" value="1"/>
</dbReference>
<name>A0A2U8LMV2_COCSE</name>
<keyword evidence="6 13" id="KW-1133">Transmembrane helix</keyword>
<sequence length="364" mass="42987">MFLCTVYKGFPVYKMSPNMMKTPLPLLTEELVENVQVSKETKTVKKSWKNLWCYFGDEDLKWKNIMVLTSIHLFFLYSVYHILIVKKLYYMLFFFYIPYGYVGAFGVTAGAHRYYTHKCYKVKLPLKIFLVMAHASAGMNSMFHWVRDHRIHHKFTDTEADPHNASRGFFFSHVGWLMVKKNAAVIREGRKVDMRDVLEDPVVQFQEKHFGLLSLMLCHVIPILIPWYFWNYELWDCFCMNMIKWVYLINGVWAVNSAAHIWGTKPYDKNILPTENKWVSFIAIGEGWHNYHHTFPWDYKAAELSWWLNVTGVFLNIFAALGWVYDLKTPSQELIERVVKSRGDGSRLVWGKEVPETEEKQSID</sequence>
<evidence type="ECO:0000256" key="13">
    <source>
        <dbReference type="SAM" id="Phobius"/>
    </source>
</evidence>
<evidence type="ECO:0000256" key="2">
    <source>
        <dbReference type="ARBA" id="ARBA00009295"/>
    </source>
</evidence>
<evidence type="ECO:0000256" key="4">
    <source>
        <dbReference type="ARBA" id="ARBA00022692"/>
    </source>
</evidence>
<keyword evidence="10 13" id="KW-0472">Membrane</keyword>
<comment type="domain">
    <text evidence="12">The histidine box domains are involved in binding the catalytic metal ions.</text>
</comment>
<dbReference type="InterPro" id="IPR015876">
    <property type="entry name" value="Acyl-CoA_DS"/>
</dbReference>
<dbReference type="GO" id="GO:0004768">
    <property type="term" value="F:stearoyl-CoA 9-desaturase activity"/>
    <property type="evidence" value="ECO:0007669"/>
    <property type="project" value="TreeGrafter"/>
</dbReference>
<dbReference type="CDD" id="cd03505">
    <property type="entry name" value="Delta9-FADS-like"/>
    <property type="match status" value="1"/>
</dbReference>
<feature type="transmembrane region" description="Helical" evidence="13">
    <location>
        <begin position="210"/>
        <end position="230"/>
    </location>
</feature>
<evidence type="ECO:0000256" key="11">
    <source>
        <dbReference type="ARBA" id="ARBA00023160"/>
    </source>
</evidence>
<evidence type="ECO:0000256" key="8">
    <source>
        <dbReference type="ARBA" id="ARBA00023004"/>
    </source>
</evidence>
<feature type="transmembrane region" description="Helical" evidence="13">
    <location>
        <begin position="89"/>
        <end position="112"/>
    </location>
</feature>
<feature type="transmembrane region" description="Helical" evidence="13">
    <location>
        <begin position="124"/>
        <end position="146"/>
    </location>
</feature>
<keyword evidence="3 12" id="KW-0444">Lipid biosynthesis</keyword>
<dbReference type="GO" id="GO:0005789">
    <property type="term" value="C:endoplasmic reticulum membrane"/>
    <property type="evidence" value="ECO:0007669"/>
    <property type="project" value="TreeGrafter"/>
</dbReference>
<evidence type="ECO:0000256" key="12">
    <source>
        <dbReference type="RuleBase" id="RU000581"/>
    </source>
</evidence>
<evidence type="ECO:0000256" key="1">
    <source>
        <dbReference type="ARBA" id="ARBA00004141"/>
    </source>
</evidence>
<protein>
    <submittedName>
        <fullName evidence="15">Acyl-CoA delta(11) desaturase-like protein</fullName>
    </submittedName>
</protein>
<dbReference type="PANTHER" id="PTHR11351:SF21">
    <property type="entry name" value="GH07782P"/>
    <property type="match status" value="1"/>
</dbReference>
<evidence type="ECO:0000256" key="9">
    <source>
        <dbReference type="ARBA" id="ARBA00023098"/>
    </source>
</evidence>
<evidence type="ECO:0000256" key="7">
    <source>
        <dbReference type="ARBA" id="ARBA00023002"/>
    </source>
</evidence>
<evidence type="ECO:0000256" key="5">
    <source>
        <dbReference type="ARBA" id="ARBA00022832"/>
    </source>
</evidence>
<evidence type="ECO:0000313" key="15">
    <source>
        <dbReference type="EMBL" id="AWL24894.1"/>
    </source>
</evidence>
<feature type="transmembrane region" description="Helical" evidence="13">
    <location>
        <begin position="65"/>
        <end position="83"/>
    </location>
</feature>
<evidence type="ECO:0000259" key="14">
    <source>
        <dbReference type="Pfam" id="PF00487"/>
    </source>
</evidence>
<keyword evidence="7 12" id="KW-0560">Oxidoreductase</keyword>
<dbReference type="InterPro" id="IPR005804">
    <property type="entry name" value="FA_desaturase_dom"/>
</dbReference>